<proteinExistence type="predicted"/>
<comment type="caution">
    <text evidence="1">The sequence shown here is derived from an EMBL/GenBank/DDBJ whole genome shotgun (WGS) entry which is preliminary data.</text>
</comment>
<sequence length="75" mass="8308">MLNDAASRQGEFLDLDPDISLTVSVGLKKYQKYYRGISRRDSYWSPEGHTASEVSANNSSAVCVARGTCRQNAKH</sequence>
<keyword evidence="2" id="KW-1185">Reference proteome</keyword>
<organism evidence="1 2">
    <name type="scientific">Lipomyces orientalis</name>
    <dbReference type="NCBI Taxonomy" id="1233043"/>
    <lineage>
        <taxon>Eukaryota</taxon>
        <taxon>Fungi</taxon>
        <taxon>Dikarya</taxon>
        <taxon>Ascomycota</taxon>
        <taxon>Saccharomycotina</taxon>
        <taxon>Lipomycetes</taxon>
        <taxon>Lipomycetales</taxon>
        <taxon>Lipomycetaceae</taxon>
        <taxon>Lipomyces</taxon>
    </lineage>
</organism>
<dbReference type="Proteomes" id="UP001489719">
    <property type="component" value="Unassembled WGS sequence"/>
</dbReference>
<dbReference type="EMBL" id="MU970161">
    <property type="protein sequence ID" value="KAK9319796.1"/>
    <property type="molecule type" value="Genomic_DNA"/>
</dbReference>
<accession>A0ACC3TFZ5</accession>
<protein>
    <submittedName>
        <fullName evidence="1">Uncharacterized protein</fullName>
    </submittedName>
</protein>
<evidence type="ECO:0000313" key="1">
    <source>
        <dbReference type="EMBL" id="KAK9319796.1"/>
    </source>
</evidence>
<reference evidence="2" key="1">
    <citation type="journal article" date="2024" name="Front. Bioeng. Biotechnol.">
        <title>Genome-scale model development and genomic sequencing of the oleaginous clade Lipomyces.</title>
        <authorList>
            <person name="Czajka J.J."/>
            <person name="Han Y."/>
            <person name="Kim J."/>
            <person name="Mondo S.J."/>
            <person name="Hofstad B.A."/>
            <person name="Robles A."/>
            <person name="Haridas S."/>
            <person name="Riley R."/>
            <person name="LaButti K."/>
            <person name="Pangilinan J."/>
            <person name="Andreopoulos W."/>
            <person name="Lipzen A."/>
            <person name="Yan J."/>
            <person name="Wang M."/>
            <person name="Ng V."/>
            <person name="Grigoriev I.V."/>
            <person name="Spatafora J.W."/>
            <person name="Magnuson J.K."/>
            <person name="Baker S.E."/>
            <person name="Pomraning K.R."/>
        </authorList>
    </citation>
    <scope>NUCLEOTIDE SEQUENCE [LARGE SCALE GENOMIC DNA]</scope>
    <source>
        <strain evidence="2">CBS 10300</strain>
    </source>
</reference>
<gene>
    <name evidence="1" type="ORF">V1517DRAFT_331346</name>
</gene>
<evidence type="ECO:0000313" key="2">
    <source>
        <dbReference type="Proteomes" id="UP001489719"/>
    </source>
</evidence>
<name>A0ACC3TFZ5_9ASCO</name>